<dbReference type="Proteomes" id="UP000005566">
    <property type="component" value="Unassembled WGS sequence"/>
</dbReference>
<dbReference type="EMBL" id="AHKF01000017">
    <property type="protein sequence ID" value="EIA08964.1"/>
    <property type="molecule type" value="Genomic_DNA"/>
</dbReference>
<evidence type="ECO:0000313" key="6">
    <source>
        <dbReference type="EMBL" id="EIA08964.1"/>
    </source>
</evidence>
<sequence length="468" mass="53028">MSLQKTSGKLLLCVILLIITNSVTAQAIDTLSFIKSKKMSDDDLLKKREGTFITGLPDFSSDPVTGFGFGIRSNVYWNGERTNPLFAHTPYLAKLKANVAYYTSNARELILSLDIPYYKGTRWRFKIDFKAQQNPANLYFGLTESTLGNLRLPSDENTTFSTYAAFDRARKIVRPGGIGEADFVTDALSNRFRETEYMLNIKADYALGNGKWRIMSGYEIQHLSYKTFEGEQAEAINPITEEETSAPNGFSLLQRDFDQGQISGLNGGWISILQTALIYDTRDFEPDPTKGYYFEIANEYSSKYIGSQFDFNKLFIQARAYQKLPFGTRTVLAGRFGVGTIFGSNAPFFEFQDQWSPEGSINSLGGKQSLRGYRANRFLARSLWFTNVELRYRIAETKLGKQRFAFGVAPFFDAGTVRDDWRNLNLKNIRYSYGLGARVAWNQSTIISFDYGISKEDKLFYIGIGQAF</sequence>
<dbReference type="AlphaFoldDB" id="H7FRI1"/>
<dbReference type="InterPro" id="IPR000184">
    <property type="entry name" value="Bac_surfAg_D15"/>
</dbReference>
<organism evidence="6 7">
    <name type="scientific">Flavobacterium frigoris (strain PS1)</name>
    <dbReference type="NCBI Taxonomy" id="1086011"/>
    <lineage>
        <taxon>Bacteria</taxon>
        <taxon>Pseudomonadati</taxon>
        <taxon>Bacteroidota</taxon>
        <taxon>Flavobacteriia</taxon>
        <taxon>Flavobacteriales</taxon>
        <taxon>Flavobacteriaceae</taxon>
        <taxon>Flavobacterium</taxon>
    </lineage>
</organism>
<dbReference type="PANTHER" id="PTHR34597:SF3">
    <property type="entry name" value="OUTER MEMBRANE TRANSPORTER CDIB"/>
    <property type="match status" value="1"/>
</dbReference>
<dbReference type="OrthoDB" id="9771071at2"/>
<keyword evidence="7" id="KW-1185">Reference proteome</keyword>
<evidence type="ECO:0000313" key="7">
    <source>
        <dbReference type="Proteomes" id="UP000005566"/>
    </source>
</evidence>
<dbReference type="eggNOG" id="COG4775">
    <property type="taxonomic scope" value="Bacteria"/>
</dbReference>
<name>H7FRI1_FLAFP</name>
<dbReference type="GO" id="GO:0008320">
    <property type="term" value="F:protein transmembrane transporter activity"/>
    <property type="evidence" value="ECO:0007669"/>
    <property type="project" value="TreeGrafter"/>
</dbReference>
<evidence type="ECO:0000259" key="5">
    <source>
        <dbReference type="Pfam" id="PF19412"/>
    </source>
</evidence>
<gene>
    <name evidence="6" type="ORF">HJ01_01730</name>
</gene>
<keyword evidence="2" id="KW-0472">Membrane</keyword>
<dbReference type="PANTHER" id="PTHR34597">
    <property type="entry name" value="SLR1661 PROTEIN"/>
    <property type="match status" value="1"/>
</dbReference>
<protein>
    <submittedName>
        <fullName evidence="6">OMA87 related protein</fullName>
    </submittedName>
</protein>
<dbReference type="InterPro" id="IPR046024">
    <property type="entry name" value="DUF5982"/>
</dbReference>
<dbReference type="STRING" id="1086011.HJ01_01730"/>
<dbReference type="GO" id="GO:0046819">
    <property type="term" value="P:protein secretion by the type V secretion system"/>
    <property type="evidence" value="ECO:0007669"/>
    <property type="project" value="TreeGrafter"/>
</dbReference>
<dbReference type="NCBIfam" id="NF047779">
    <property type="entry name" value="Omp85_fam"/>
    <property type="match status" value="1"/>
</dbReference>
<accession>H7FRI1</accession>
<keyword evidence="3" id="KW-0732">Signal</keyword>
<dbReference type="GO" id="GO:0098046">
    <property type="term" value="C:type V protein secretion system complex"/>
    <property type="evidence" value="ECO:0007669"/>
    <property type="project" value="TreeGrafter"/>
</dbReference>
<dbReference type="Gene3D" id="2.40.160.50">
    <property type="entry name" value="membrane protein fhac: a member of the omp85/tpsb transporter family"/>
    <property type="match status" value="1"/>
</dbReference>
<dbReference type="Pfam" id="PF19412">
    <property type="entry name" value="DUF5982"/>
    <property type="match status" value="1"/>
</dbReference>
<evidence type="ECO:0000256" key="1">
    <source>
        <dbReference type="ARBA" id="ARBA00004370"/>
    </source>
</evidence>
<dbReference type="PATRIC" id="fig|1086011.3.peg.1691"/>
<evidence type="ECO:0000256" key="3">
    <source>
        <dbReference type="SAM" id="SignalP"/>
    </source>
</evidence>
<feature type="chain" id="PRO_5003610458" evidence="3">
    <location>
        <begin position="28"/>
        <end position="468"/>
    </location>
</feature>
<dbReference type="Pfam" id="PF01103">
    <property type="entry name" value="Omp85"/>
    <property type="match status" value="1"/>
</dbReference>
<comment type="caution">
    <text evidence="6">The sequence shown here is derived from an EMBL/GenBank/DDBJ whole genome shotgun (WGS) entry which is preliminary data.</text>
</comment>
<evidence type="ECO:0000259" key="4">
    <source>
        <dbReference type="Pfam" id="PF01103"/>
    </source>
</evidence>
<evidence type="ECO:0000256" key="2">
    <source>
        <dbReference type="ARBA" id="ARBA00023136"/>
    </source>
</evidence>
<dbReference type="GO" id="GO:0019867">
    <property type="term" value="C:outer membrane"/>
    <property type="evidence" value="ECO:0007669"/>
    <property type="project" value="InterPro"/>
</dbReference>
<reference evidence="6 7" key="1">
    <citation type="journal article" date="2014" name="Acta Crystallogr. D">
        <title>Structure-based characterization and antifreeze properties of a hyperactive ice-binding protein from the Antarctic bacterium Flavobacterium frigoris PS1.</title>
        <authorList>
            <person name="Do H."/>
            <person name="Kim S.J."/>
            <person name="Kim H.J."/>
            <person name="Lee J.H."/>
        </authorList>
    </citation>
    <scope>NUCLEOTIDE SEQUENCE [LARGE SCALE GENOMIC DNA]</scope>
    <source>
        <strain evidence="6 7">PS1</strain>
    </source>
</reference>
<dbReference type="RefSeq" id="WP_007137907.1">
    <property type="nucleotide sequence ID" value="NZ_AHKF01000017.1"/>
</dbReference>
<feature type="signal peptide" evidence="3">
    <location>
        <begin position="1"/>
        <end position="27"/>
    </location>
</feature>
<feature type="domain" description="DUF5982" evidence="5">
    <location>
        <begin position="31"/>
        <end position="91"/>
    </location>
</feature>
<comment type="subcellular location">
    <subcellularLocation>
        <location evidence="1">Membrane</location>
    </subcellularLocation>
</comment>
<dbReference type="InterPro" id="IPR051544">
    <property type="entry name" value="TPS_OM_transporter"/>
</dbReference>
<feature type="domain" description="Bacterial surface antigen (D15)" evidence="4">
    <location>
        <begin position="96"/>
        <end position="468"/>
    </location>
</feature>
<proteinExistence type="predicted"/>